<evidence type="ECO:0000313" key="4">
    <source>
        <dbReference type="EMBL" id="RZU51317.1"/>
    </source>
</evidence>
<keyword evidence="2" id="KW-0472">Membrane</keyword>
<evidence type="ECO:0000259" key="3">
    <source>
        <dbReference type="Pfam" id="PF12307"/>
    </source>
</evidence>
<feature type="compositionally biased region" description="Polar residues" evidence="1">
    <location>
        <begin position="375"/>
        <end position="384"/>
    </location>
</feature>
<keyword evidence="2" id="KW-1133">Transmembrane helix</keyword>
<gene>
    <name evidence="4" type="ORF">EV385_3132</name>
</gene>
<proteinExistence type="predicted"/>
<feature type="domain" description="DUF3631" evidence="3">
    <location>
        <begin position="179"/>
        <end position="363"/>
    </location>
</feature>
<sequence length="459" mass="49064">MTDASQASTPGAQVLDQVAAFIARYVAFPSEHALTAVTLWAAHTHAVGCFYVTPRLVLDSAEPGSGKTRVLELLNLLVRHPEMTISASTAALFRLISLHPHTILFDEVDAIFNPKTGGNYEDLRALLNAGYKRGATIARCVGDAKSMKVQRFVVFAPVALAGIAGSMPATILTRAVVVHMRRRARSERVEPFEEQYAEAEAAPIRDALAEWMSQQADALAKARPRMPDGVADRAAEVWKALLAIADQAGERWPDAGRDAARYFVLDTATAPTFGTRLLADLRTLYAGRDRMPTTDILDALTTAEDAPWGDLGGKPLDARRLSKELSRYGIAPAAFNTGQGTAKGYTTYPTTGNLGLADAWDRYLPAGPIGNSGNCGNPAGQTGYRSEKPSVTIGNPQDQVTDPSVTRIGIGNPLNREVTEVTEITDEDWPPVAVPGGTRPPSTPDRPGPHSAFTKGAAA</sequence>
<dbReference type="RefSeq" id="WP_130510100.1">
    <property type="nucleotide sequence ID" value="NZ_SHKY01000001.1"/>
</dbReference>
<name>A0A4Q7ZK75_9ACTN</name>
<dbReference type="SUPFAM" id="SSF52540">
    <property type="entry name" value="P-loop containing nucleoside triphosphate hydrolases"/>
    <property type="match status" value="1"/>
</dbReference>
<dbReference type="Proteomes" id="UP000292564">
    <property type="component" value="Unassembled WGS sequence"/>
</dbReference>
<feature type="region of interest" description="Disordered" evidence="1">
    <location>
        <begin position="425"/>
        <end position="459"/>
    </location>
</feature>
<dbReference type="Pfam" id="PF12307">
    <property type="entry name" value="DUF3631"/>
    <property type="match status" value="1"/>
</dbReference>
<accession>A0A4Q7ZK75</accession>
<dbReference type="InterPro" id="IPR027417">
    <property type="entry name" value="P-loop_NTPase"/>
</dbReference>
<evidence type="ECO:0000256" key="1">
    <source>
        <dbReference type="SAM" id="MobiDB-lite"/>
    </source>
</evidence>
<dbReference type="EMBL" id="SHKY01000001">
    <property type="protein sequence ID" value="RZU51317.1"/>
    <property type="molecule type" value="Genomic_DNA"/>
</dbReference>
<reference evidence="4 5" key="1">
    <citation type="submission" date="2019-02" db="EMBL/GenBank/DDBJ databases">
        <title>Sequencing the genomes of 1000 actinobacteria strains.</title>
        <authorList>
            <person name="Klenk H.-P."/>
        </authorList>
    </citation>
    <scope>NUCLEOTIDE SEQUENCE [LARGE SCALE GENOMIC DNA]</scope>
    <source>
        <strain evidence="4 5">DSM 45162</strain>
    </source>
</reference>
<feature type="region of interest" description="Disordered" evidence="1">
    <location>
        <begin position="375"/>
        <end position="410"/>
    </location>
</feature>
<dbReference type="OrthoDB" id="3261135at2"/>
<evidence type="ECO:0000256" key="2">
    <source>
        <dbReference type="SAM" id="Phobius"/>
    </source>
</evidence>
<dbReference type="InterPro" id="IPR022081">
    <property type="entry name" value="DUF3631"/>
</dbReference>
<keyword evidence="5" id="KW-1185">Reference proteome</keyword>
<organism evidence="4 5">
    <name type="scientific">Krasilnikovia cinnamomea</name>
    <dbReference type="NCBI Taxonomy" id="349313"/>
    <lineage>
        <taxon>Bacteria</taxon>
        <taxon>Bacillati</taxon>
        <taxon>Actinomycetota</taxon>
        <taxon>Actinomycetes</taxon>
        <taxon>Micromonosporales</taxon>
        <taxon>Micromonosporaceae</taxon>
        <taxon>Krasilnikovia</taxon>
    </lineage>
</organism>
<dbReference type="AlphaFoldDB" id="A0A4Q7ZK75"/>
<protein>
    <submittedName>
        <fullName evidence="4">Uncharacterized protein DUF3631</fullName>
    </submittedName>
</protein>
<comment type="caution">
    <text evidence="4">The sequence shown here is derived from an EMBL/GenBank/DDBJ whole genome shotgun (WGS) entry which is preliminary data.</text>
</comment>
<keyword evidence="2" id="KW-0812">Transmembrane</keyword>
<feature type="transmembrane region" description="Helical" evidence="2">
    <location>
        <begin position="152"/>
        <end position="177"/>
    </location>
</feature>
<feature type="compositionally biased region" description="Polar residues" evidence="1">
    <location>
        <begin position="392"/>
        <end position="404"/>
    </location>
</feature>
<evidence type="ECO:0000313" key="5">
    <source>
        <dbReference type="Proteomes" id="UP000292564"/>
    </source>
</evidence>